<evidence type="ECO:0000313" key="8">
    <source>
        <dbReference type="Proteomes" id="UP000005240"/>
    </source>
</evidence>
<proteinExistence type="predicted"/>
<keyword evidence="8" id="KW-1185">Reference proteome</keyword>
<evidence type="ECO:0000313" key="6">
    <source>
        <dbReference type="EMBL" id="OAV88492.1"/>
    </source>
</evidence>
<dbReference type="Proteomes" id="UP000005240">
    <property type="component" value="Unassembled WGS sequence"/>
</dbReference>
<dbReference type="OrthoDB" id="205403at2759"/>
<dbReference type="EnsemblFungi" id="PTTG_00877-t43_1">
    <property type="protein sequence ID" value="PTTG_00877-t43_1-p1"/>
    <property type="gene ID" value="PTTG_00877"/>
</dbReference>
<feature type="region of interest" description="Disordered" evidence="4">
    <location>
        <begin position="646"/>
        <end position="744"/>
    </location>
</feature>
<comment type="subcellular location">
    <subcellularLocation>
        <location evidence="1">Nucleus</location>
    </subcellularLocation>
</comment>
<accession>A0A180G853</accession>
<evidence type="ECO:0000256" key="2">
    <source>
        <dbReference type="ARBA" id="ARBA00023242"/>
    </source>
</evidence>
<evidence type="ECO:0000256" key="3">
    <source>
        <dbReference type="SAM" id="Coils"/>
    </source>
</evidence>
<organism evidence="6">
    <name type="scientific">Puccinia triticina (isolate 1-1 / race 1 (BBBD))</name>
    <name type="common">Brown leaf rust fungus</name>
    <dbReference type="NCBI Taxonomy" id="630390"/>
    <lineage>
        <taxon>Eukaryota</taxon>
        <taxon>Fungi</taxon>
        <taxon>Dikarya</taxon>
        <taxon>Basidiomycota</taxon>
        <taxon>Pucciniomycotina</taxon>
        <taxon>Pucciniomycetes</taxon>
        <taxon>Pucciniales</taxon>
        <taxon>Pucciniaceae</taxon>
        <taxon>Puccinia</taxon>
    </lineage>
</organism>
<name>A0A180G853_PUCT1</name>
<feature type="coiled-coil region" evidence="3">
    <location>
        <begin position="340"/>
        <end position="374"/>
    </location>
</feature>
<feature type="region of interest" description="Disordered" evidence="4">
    <location>
        <begin position="201"/>
        <end position="227"/>
    </location>
</feature>
<feature type="region of interest" description="Disordered" evidence="4">
    <location>
        <begin position="375"/>
        <end position="413"/>
    </location>
</feature>
<keyword evidence="3" id="KW-0175">Coiled coil</keyword>
<evidence type="ECO:0000256" key="1">
    <source>
        <dbReference type="ARBA" id="ARBA00004123"/>
    </source>
</evidence>
<reference evidence="6" key="2">
    <citation type="submission" date="2016-05" db="EMBL/GenBank/DDBJ databases">
        <title>Comparative analysis highlights variable genome content of wheat rusts and divergence of the mating loci.</title>
        <authorList>
            <person name="Cuomo C.A."/>
            <person name="Bakkeren G."/>
            <person name="Szabo L."/>
            <person name="Khalil H."/>
            <person name="Joly D."/>
            <person name="Goldberg J."/>
            <person name="Young S."/>
            <person name="Zeng Q."/>
            <person name="Fellers J."/>
        </authorList>
    </citation>
    <scope>NUCLEOTIDE SEQUENCE [LARGE SCALE GENOMIC DNA]</scope>
    <source>
        <strain evidence="6">1-1 BBBD Race 1</strain>
    </source>
</reference>
<dbReference type="GO" id="GO:0005634">
    <property type="term" value="C:nucleus"/>
    <property type="evidence" value="ECO:0007669"/>
    <property type="project" value="UniProtKB-SubCell"/>
</dbReference>
<feature type="compositionally biased region" description="Low complexity" evidence="4">
    <location>
        <begin position="536"/>
        <end position="553"/>
    </location>
</feature>
<evidence type="ECO:0000313" key="7">
    <source>
        <dbReference type="EnsemblFungi" id="PTTG_00877-t43_1-p1"/>
    </source>
</evidence>
<dbReference type="PANTHER" id="PTHR42107">
    <property type="entry name" value="YALI0D24453P"/>
    <property type="match status" value="1"/>
</dbReference>
<dbReference type="VEuPathDB" id="FungiDB:PTTG_00877"/>
<feature type="compositionally biased region" description="Basic residues" evidence="4">
    <location>
        <begin position="442"/>
        <end position="451"/>
    </location>
</feature>
<feature type="compositionally biased region" description="Basic and acidic residues" evidence="4">
    <location>
        <begin position="704"/>
        <end position="713"/>
    </location>
</feature>
<reference evidence="6" key="1">
    <citation type="submission" date="2009-11" db="EMBL/GenBank/DDBJ databases">
        <authorList>
            <consortium name="The Broad Institute Genome Sequencing Platform"/>
            <person name="Ward D."/>
            <person name="Feldgarden M."/>
            <person name="Earl A."/>
            <person name="Young S.K."/>
            <person name="Zeng Q."/>
            <person name="Koehrsen M."/>
            <person name="Alvarado L."/>
            <person name="Berlin A."/>
            <person name="Bochicchio J."/>
            <person name="Borenstein D."/>
            <person name="Chapman S.B."/>
            <person name="Chen Z."/>
            <person name="Engels R."/>
            <person name="Freedman E."/>
            <person name="Gellesch M."/>
            <person name="Goldberg J."/>
            <person name="Griggs A."/>
            <person name="Gujja S."/>
            <person name="Heilman E."/>
            <person name="Heiman D."/>
            <person name="Hepburn T."/>
            <person name="Howarth C."/>
            <person name="Jen D."/>
            <person name="Larson L."/>
            <person name="Lewis B."/>
            <person name="Mehta T."/>
            <person name="Park D."/>
            <person name="Pearson M."/>
            <person name="Roberts A."/>
            <person name="Saif S."/>
            <person name="Shea T."/>
            <person name="Shenoy N."/>
            <person name="Sisk P."/>
            <person name="Stolte C."/>
            <person name="Sykes S."/>
            <person name="Thomson T."/>
            <person name="Walk T."/>
            <person name="White J."/>
            <person name="Yandava C."/>
            <person name="Izard J."/>
            <person name="Baranova O.V."/>
            <person name="Blanton J.M."/>
            <person name="Tanner A.C."/>
            <person name="Dewhirst F.E."/>
            <person name="Haas B."/>
            <person name="Nusbaum C."/>
            <person name="Birren B."/>
        </authorList>
    </citation>
    <scope>NUCLEOTIDE SEQUENCE [LARGE SCALE GENOMIC DNA]</scope>
    <source>
        <strain evidence="6">1-1 BBBD Race 1</strain>
    </source>
</reference>
<sequence length="744" mass="82101">MEPSAKTRTGGSTAGACSSTSAPHSQLTSAKSSSSSLGVGPVPSKPSESWETAYVFAFIYKFTSLCHDLKTGLKLRAAPDLERILEVDTRTVSSEPSDEPDATSSDAREILTAILTTFHDNLKTANASSWARWLKTFIEDLVKHERQQPVFSILKWKENYLKTRENGFWDLDWHEKVHLLRILVDHQLTYSAKIKSIIDENHDKSSAKPTKQAADTKPFQNPLSIKPLGTDRHSRYWWQIDDSPRIYGSGNPHKPDNYWIVLSTTKPEYAELTSKLDANPALPPPLQSSDISHGAAATSTTKESSTQKVKIPSMFTNTRKRTALQDQHLQAEWQLRQTLAEVAQANIEAGEQRVQQLMREAERLEELEARKQRRIALANAPKRDPDLTRSTPGFGVRSRLRSQRTKPDYVVDSDALDRQLERAIQQYENPSAGGSDSGSKTKLSKRKRKGKAAGGRDSDSEDSEYTGQDASAAGTNEVDEEFDGTTETGRPSRKRLCASKKVPAPGERRSLRVRTKVEVEPEEEPKPVVIEEESQPSASTWSRSRAPASPSNSENVEGASADPVELNGNVSVWSRGKLIYVAGKNKYACQPMVSSEMNSAADSTTHSLSVLQARLEAMAGNDDDDDEKITNLPENCMQEDTISTNRKAGKEIEQGPTHDPSLSNLFEADSQNNSMQVDDEKSKPAPEDHPCGKAPAPSPIAELLNEKHTRIQSDQDQAANHQINNASPTGPIQHINTPVLSSVV</sequence>
<feature type="compositionally biased region" description="Low complexity" evidence="4">
    <location>
        <begin position="9"/>
        <end position="47"/>
    </location>
</feature>
<evidence type="ECO:0000259" key="5">
    <source>
        <dbReference type="Pfam" id="PF15612"/>
    </source>
</evidence>
<keyword evidence="2" id="KW-0539">Nucleus</keyword>
<feature type="compositionally biased region" description="Basic and acidic residues" evidence="4">
    <location>
        <begin position="506"/>
        <end position="519"/>
    </location>
</feature>
<gene>
    <name evidence="6" type="ORF">PTTG_00877</name>
</gene>
<feature type="compositionally biased region" description="Low complexity" evidence="4">
    <location>
        <begin position="295"/>
        <end position="306"/>
    </location>
</feature>
<feature type="domain" description="WHIM1" evidence="5">
    <location>
        <begin position="163"/>
        <end position="199"/>
    </location>
</feature>
<feature type="compositionally biased region" description="Basic and acidic residues" evidence="4">
    <location>
        <begin position="678"/>
        <end position="691"/>
    </location>
</feature>
<feature type="compositionally biased region" description="Polar residues" evidence="4">
    <location>
        <begin position="660"/>
        <end position="676"/>
    </location>
</feature>
<reference evidence="7" key="4">
    <citation type="submission" date="2025-05" db="UniProtKB">
        <authorList>
            <consortium name="EnsemblFungi"/>
        </authorList>
    </citation>
    <scope>IDENTIFICATION</scope>
    <source>
        <strain evidence="7">isolate 1-1 / race 1 (BBBD)</strain>
    </source>
</reference>
<dbReference type="Pfam" id="PF15612">
    <property type="entry name" value="WHIM1"/>
    <property type="match status" value="1"/>
</dbReference>
<feature type="region of interest" description="Disordered" evidence="4">
    <location>
        <begin position="276"/>
        <end position="315"/>
    </location>
</feature>
<dbReference type="InterPro" id="IPR028942">
    <property type="entry name" value="WHIM1_dom"/>
</dbReference>
<protein>
    <submittedName>
        <fullName evidence="7">WHIM1 domain-containing protein</fullName>
    </submittedName>
</protein>
<feature type="compositionally biased region" description="Polar residues" evidence="4">
    <location>
        <begin position="714"/>
        <end position="744"/>
    </location>
</feature>
<evidence type="ECO:0000256" key="4">
    <source>
        <dbReference type="SAM" id="MobiDB-lite"/>
    </source>
</evidence>
<dbReference type="PANTHER" id="PTHR42107:SF1">
    <property type="entry name" value="WHIM1 DOMAIN-CONTAINING PROTEIN"/>
    <property type="match status" value="1"/>
</dbReference>
<dbReference type="AlphaFoldDB" id="A0A180G853"/>
<reference evidence="7 8" key="3">
    <citation type="journal article" date="2017" name="G3 (Bethesda)">
        <title>Comparative analysis highlights variable genome content of wheat rusts and divergence of the mating loci.</title>
        <authorList>
            <person name="Cuomo C.A."/>
            <person name="Bakkeren G."/>
            <person name="Khalil H.B."/>
            <person name="Panwar V."/>
            <person name="Joly D."/>
            <person name="Linning R."/>
            <person name="Sakthikumar S."/>
            <person name="Song X."/>
            <person name="Adiconis X."/>
            <person name="Fan L."/>
            <person name="Goldberg J.M."/>
            <person name="Levin J.Z."/>
            <person name="Young S."/>
            <person name="Zeng Q."/>
            <person name="Anikster Y."/>
            <person name="Bruce M."/>
            <person name="Wang M."/>
            <person name="Yin C."/>
            <person name="McCallum B."/>
            <person name="Szabo L.J."/>
            <person name="Hulbert S."/>
            <person name="Chen X."/>
            <person name="Fellers J.P."/>
        </authorList>
    </citation>
    <scope>NUCLEOTIDE SEQUENCE</scope>
    <source>
        <strain evidence="7">isolate 1-1 / race 1 (BBBD)</strain>
        <strain evidence="8">Isolate 1-1 / race 1 (BBBD)</strain>
    </source>
</reference>
<dbReference type="EMBL" id="ADAS02000173">
    <property type="protein sequence ID" value="OAV88492.1"/>
    <property type="molecule type" value="Genomic_DNA"/>
</dbReference>
<feature type="region of interest" description="Disordered" evidence="4">
    <location>
        <begin position="1"/>
        <end position="47"/>
    </location>
</feature>
<feature type="region of interest" description="Disordered" evidence="4">
    <location>
        <begin position="426"/>
        <end position="563"/>
    </location>
</feature>